<dbReference type="Proteomes" id="UP000235015">
    <property type="component" value="Unassembled WGS sequence"/>
</dbReference>
<keyword evidence="6 11" id="KW-0812">Transmembrane</keyword>
<evidence type="ECO:0000313" key="12">
    <source>
        <dbReference type="EMBL" id="PLX59594.1"/>
    </source>
</evidence>
<dbReference type="PANTHER" id="PTHR33909:SF1">
    <property type="entry name" value="SEC TRANSLOCON ACCESSORY COMPLEX SUBUNIT YAJC"/>
    <property type="match status" value="1"/>
</dbReference>
<dbReference type="AlphaFoldDB" id="A0A2N6CRA7"/>
<dbReference type="GO" id="GO:0015031">
    <property type="term" value="P:protein transport"/>
    <property type="evidence" value="ECO:0007669"/>
    <property type="project" value="UniProtKB-KW"/>
</dbReference>
<protein>
    <recommendedName>
        <fullName evidence="3">Sec translocon accessory complex subunit YajC</fullName>
    </recommendedName>
</protein>
<keyword evidence="9" id="KW-0811">Translocation</keyword>
<dbReference type="STRING" id="1111735.GCA_000428045_01225"/>
<dbReference type="GO" id="GO:0005886">
    <property type="term" value="C:plasma membrane"/>
    <property type="evidence" value="ECO:0007669"/>
    <property type="project" value="UniProtKB-SubCell"/>
</dbReference>
<evidence type="ECO:0000313" key="13">
    <source>
        <dbReference type="Proteomes" id="UP000235015"/>
    </source>
</evidence>
<proteinExistence type="inferred from homology"/>
<evidence type="ECO:0000256" key="11">
    <source>
        <dbReference type="SAM" id="Phobius"/>
    </source>
</evidence>
<dbReference type="InterPro" id="IPR003849">
    <property type="entry name" value="Preprotein_translocase_YajC"/>
</dbReference>
<keyword evidence="10 11" id="KW-0472">Membrane</keyword>
<evidence type="ECO:0000256" key="5">
    <source>
        <dbReference type="ARBA" id="ARBA00022475"/>
    </source>
</evidence>
<keyword evidence="7" id="KW-0653">Protein transport</keyword>
<evidence type="ECO:0000256" key="1">
    <source>
        <dbReference type="ARBA" id="ARBA00004162"/>
    </source>
</evidence>
<evidence type="ECO:0000256" key="9">
    <source>
        <dbReference type="ARBA" id="ARBA00023010"/>
    </source>
</evidence>
<name>A0A2N6CRA7_9GAMM</name>
<dbReference type="PANTHER" id="PTHR33909">
    <property type="entry name" value="SEC TRANSLOCON ACCESSORY COMPLEX SUBUNIT YAJC"/>
    <property type="match status" value="1"/>
</dbReference>
<dbReference type="PRINTS" id="PR01853">
    <property type="entry name" value="YAJCTRNLCASE"/>
</dbReference>
<dbReference type="SMART" id="SM01323">
    <property type="entry name" value="YajC"/>
    <property type="match status" value="1"/>
</dbReference>
<evidence type="ECO:0000256" key="3">
    <source>
        <dbReference type="ARBA" id="ARBA00014962"/>
    </source>
</evidence>
<dbReference type="EMBL" id="PKUN01000031">
    <property type="protein sequence ID" value="PLX59594.1"/>
    <property type="molecule type" value="Genomic_DNA"/>
</dbReference>
<comment type="subcellular location">
    <subcellularLocation>
        <location evidence="1">Cell membrane</location>
        <topology evidence="1">Single-pass membrane protein</topology>
    </subcellularLocation>
</comment>
<sequence>MSFFISDAMAQATGGGAGGAGLEGLILPIGLIIMLYFLMIRPQMKRQKEHKKLVETLAKGDEVQTEGGLMGRISDLGENFVKVEIAEGVEVKIRRQAVAAIMPKGTLKEL</sequence>
<evidence type="ECO:0000256" key="2">
    <source>
        <dbReference type="ARBA" id="ARBA00006742"/>
    </source>
</evidence>
<reference evidence="12 13" key="1">
    <citation type="submission" date="2017-11" db="EMBL/GenBank/DDBJ databases">
        <title>Genome-resolved metagenomics identifies genetic mobility, metabolic interactions, and unexpected diversity in perchlorate-reducing communities.</title>
        <authorList>
            <person name="Barnum T.P."/>
            <person name="Figueroa I.A."/>
            <person name="Carlstrom C.I."/>
            <person name="Lucas L.N."/>
            <person name="Engelbrektson A.L."/>
            <person name="Coates J.D."/>
        </authorList>
    </citation>
    <scope>NUCLEOTIDE SEQUENCE [LARGE SCALE GENOMIC DNA]</scope>
    <source>
        <strain evidence="12">BM301</strain>
    </source>
</reference>
<organism evidence="12 13">
    <name type="scientific">Sedimenticola selenatireducens</name>
    <dbReference type="NCBI Taxonomy" id="191960"/>
    <lineage>
        <taxon>Bacteria</taxon>
        <taxon>Pseudomonadati</taxon>
        <taxon>Pseudomonadota</taxon>
        <taxon>Gammaproteobacteria</taxon>
        <taxon>Chromatiales</taxon>
        <taxon>Sedimenticolaceae</taxon>
        <taxon>Sedimenticola</taxon>
    </lineage>
</organism>
<evidence type="ECO:0000256" key="10">
    <source>
        <dbReference type="ARBA" id="ARBA00023136"/>
    </source>
</evidence>
<dbReference type="Pfam" id="PF02699">
    <property type="entry name" value="YajC"/>
    <property type="match status" value="1"/>
</dbReference>
<keyword evidence="5" id="KW-1003">Cell membrane</keyword>
<evidence type="ECO:0000256" key="7">
    <source>
        <dbReference type="ARBA" id="ARBA00022927"/>
    </source>
</evidence>
<dbReference type="RefSeq" id="WP_029133905.1">
    <property type="nucleotide sequence ID" value="NZ_CAXXYC010000001.1"/>
</dbReference>
<evidence type="ECO:0000256" key="4">
    <source>
        <dbReference type="ARBA" id="ARBA00022448"/>
    </source>
</evidence>
<comment type="similarity">
    <text evidence="2">Belongs to the YajC family.</text>
</comment>
<gene>
    <name evidence="12" type="ORF">C0630_19415</name>
</gene>
<keyword evidence="4" id="KW-0813">Transport</keyword>
<dbReference type="NCBIfam" id="TIGR00739">
    <property type="entry name" value="yajC"/>
    <property type="match status" value="1"/>
</dbReference>
<comment type="caution">
    <text evidence="12">The sequence shown here is derived from an EMBL/GenBank/DDBJ whole genome shotgun (WGS) entry which is preliminary data.</text>
</comment>
<keyword evidence="8 11" id="KW-1133">Transmembrane helix</keyword>
<evidence type="ECO:0000256" key="8">
    <source>
        <dbReference type="ARBA" id="ARBA00022989"/>
    </source>
</evidence>
<accession>A0A2N6CRA7</accession>
<feature type="transmembrane region" description="Helical" evidence="11">
    <location>
        <begin position="20"/>
        <end position="39"/>
    </location>
</feature>
<evidence type="ECO:0000256" key="6">
    <source>
        <dbReference type="ARBA" id="ARBA00022692"/>
    </source>
</evidence>